<feature type="domain" description="Nudix hydrolase" evidence="2">
    <location>
        <begin position="69"/>
        <end position="197"/>
    </location>
</feature>
<dbReference type="InterPro" id="IPR020084">
    <property type="entry name" value="NUDIX_hydrolase_CS"/>
</dbReference>
<evidence type="ECO:0000256" key="1">
    <source>
        <dbReference type="ARBA" id="ARBA00022801"/>
    </source>
</evidence>
<dbReference type="GO" id="GO:0005737">
    <property type="term" value="C:cytoplasm"/>
    <property type="evidence" value="ECO:0007669"/>
    <property type="project" value="TreeGrafter"/>
</dbReference>
<dbReference type="GO" id="GO:0016787">
    <property type="term" value="F:hydrolase activity"/>
    <property type="evidence" value="ECO:0007669"/>
    <property type="project" value="UniProtKB-KW"/>
</dbReference>
<accession>A0A3B0UQY4</accession>
<dbReference type="AlphaFoldDB" id="A0A3B0UQY4"/>
<keyword evidence="1" id="KW-0378">Hydrolase</keyword>
<reference evidence="3" key="1">
    <citation type="submission" date="2018-06" db="EMBL/GenBank/DDBJ databases">
        <authorList>
            <person name="Zhirakovskaya E."/>
        </authorList>
    </citation>
    <scope>NUCLEOTIDE SEQUENCE</scope>
</reference>
<dbReference type="Gene3D" id="3.90.79.10">
    <property type="entry name" value="Nucleoside Triphosphate Pyrophosphohydrolase"/>
    <property type="match status" value="1"/>
</dbReference>
<dbReference type="PANTHER" id="PTHR23114:SF17">
    <property type="entry name" value="M7GPPPN-MRNA HYDROLASE"/>
    <property type="match status" value="1"/>
</dbReference>
<dbReference type="InterPro" id="IPR000086">
    <property type="entry name" value="NUDIX_hydrolase_dom"/>
</dbReference>
<name>A0A3B0UQY4_9ZZZZ</name>
<dbReference type="CDD" id="cd03673">
    <property type="entry name" value="NUDIX_Ap6A_hydrolase"/>
    <property type="match status" value="1"/>
</dbReference>
<dbReference type="SUPFAM" id="SSF55811">
    <property type="entry name" value="Nudix"/>
    <property type="match status" value="1"/>
</dbReference>
<dbReference type="EMBL" id="UOET01000137">
    <property type="protein sequence ID" value="VAW27617.1"/>
    <property type="molecule type" value="Genomic_DNA"/>
</dbReference>
<evidence type="ECO:0000259" key="2">
    <source>
        <dbReference type="PROSITE" id="PS51462"/>
    </source>
</evidence>
<dbReference type="PANTHER" id="PTHR23114">
    <property type="entry name" value="M7GPPPN-MRNA HYDROLASE"/>
    <property type="match status" value="1"/>
</dbReference>
<gene>
    <name evidence="3" type="ORF">MNBD_BACTEROID07-2127</name>
</gene>
<organism evidence="3">
    <name type="scientific">hydrothermal vent metagenome</name>
    <dbReference type="NCBI Taxonomy" id="652676"/>
    <lineage>
        <taxon>unclassified sequences</taxon>
        <taxon>metagenomes</taxon>
        <taxon>ecological metagenomes</taxon>
    </lineage>
</organism>
<dbReference type="InterPro" id="IPR015797">
    <property type="entry name" value="NUDIX_hydrolase-like_dom_sf"/>
</dbReference>
<proteinExistence type="predicted"/>
<dbReference type="PROSITE" id="PS51462">
    <property type="entry name" value="NUDIX"/>
    <property type="match status" value="1"/>
</dbReference>
<protein>
    <recommendedName>
        <fullName evidence="2">Nudix hydrolase domain-containing protein</fullName>
    </recommendedName>
</protein>
<sequence length="204" mass="24363">MYSIYYLDNILIITENKEKYPGVEGFFAEDKKVLCSFAQNWIDNENRLDTVVYGYDVEKMFRHLKRHFKYVEAAGGVVRNSENKLLFIRRWNIWDLPKGKLNKHEDINQCALREVEEETGVQELHITGTLPSSFHFYFYKEKLFLKKTFWFLMDTSYTGALKPQLEEDITEVKWLDLPQCRHAFGETYRSLRDNLETTVCKLFE</sequence>
<evidence type="ECO:0000313" key="3">
    <source>
        <dbReference type="EMBL" id="VAW27617.1"/>
    </source>
</evidence>
<dbReference type="PROSITE" id="PS00893">
    <property type="entry name" value="NUDIX_BOX"/>
    <property type="match status" value="1"/>
</dbReference>
<dbReference type="Pfam" id="PF00293">
    <property type="entry name" value="NUDIX"/>
    <property type="match status" value="1"/>
</dbReference>